<accession>A0A382MN03</accession>
<dbReference type="SUPFAM" id="SSF101386">
    <property type="entry name" value="all-alpha NTP pyrophosphatases"/>
    <property type="match status" value="1"/>
</dbReference>
<proteinExistence type="predicted"/>
<dbReference type="Pfam" id="PF03819">
    <property type="entry name" value="MazG"/>
    <property type="match status" value="1"/>
</dbReference>
<dbReference type="InterPro" id="IPR004518">
    <property type="entry name" value="MazG-like_dom"/>
</dbReference>
<organism evidence="2">
    <name type="scientific">marine metagenome</name>
    <dbReference type="NCBI Taxonomy" id="408172"/>
    <lineage>
        <taxon>unclassified sequences</taxon>
        <taxon>metagenomes</taxon>
        <taxon>ecological metagenomes</taxon>
    </lineage>
</organism>
<dbReference type="Gene3D" id="1.10.287.1080">
    <property type="entry name" value="MazG-like"/>
    <property type="match status" value="1"/>
</dbReference>
<reference evidence="2" key="1">
    <citation type="submission" date="2018-05" db="EMBL/GenBank/DDBJ databases">
        <authorList>
            <person name="Lanie J.A."/>
            <person name="Ng W.-L."/>
            <person name="Kazmierczak K.M."/>
            <person name="Andrzejewski T.M."/>
            <person name="Davidsen T.M."/>
            <person name="Wayne K.J."/>
            <person name="Tettelin H."/>
            <person name="Glass J.I."/>
            <person name="Rusch D."/>
            <person name="Podicherti R."/>
            <person name="Tsui H.-C.T."/>
            <person name="Winkler M.E."/>
        </authorList>
    </citation>
    <scope>NUCLEOTIDE SEQUENCE</scope>
</reference>
<name>A0A382MN03_9ZZZZ</name>
<gene>
    <name evidence="2" type="ORF">METZ01_LOCUS302980</name>
</gene>
<protein>
    <recommendedName>
        <fullName evidence="1">NTP pyrophosphohydrolase MazG-like domain-containing protein</fullName>
    </recommendedName>
</protein>
<feature type="domain" description="NTP pyrophosphohydrolase MazG-like" evidence="1">
    <location>
        <begin position="4"/>
        <end position="73"/>
    </location>
</feature>
<dbReference type="EMBL" id="UINC01094682">
    <property type="protein sequence ID" value="SVC50126.1"/>
    <property type="molecule type" value="Genomic_DNA"/>
</dbReference>
<evidence type="ECO:0000313" key="2">
    <source>
        <dbReference type="EMBL" id="SVC50126.1"/>
    </source>
</evidence>
<sequence>MNVKETLTILSEECAEVIQANSKLIRFGPYDEDHVAELEQELADVMAMIIILEYYGYVKMENIKEGIIPKLTKLKKYSKIKNLNKIIKNL</sequence>
<evidence type="ECO:0000259" key="1">
    <source>
        <dbReference type="Pfam" id="PF03819"/>
    </source>
</evidence>
<dbReference type="AlphaFoldDB" id="A0A382MN03"/>